<dbReference type="Proteomes" id="UP000003530">
    <property type="component" value="Unassembled WGS sequence"/>
</dbReference>
<dbReference type="HOGENOM" id="CLU_3189736_0_0_9"/>
<accession>F0INP9</accession>
<organism evidence="1 2">
    <name type="scientific">Streptococcus sanguinis SK150</name>
    <dbReference type="NCBI Taxonomy" id="888811"/>
    <lineage>
        <taxon>Bacteria</taxon>
        <taxon>Bacillati</taxon>
        <taxon>Bacillota</taxon>
        <taxon>Bacilli</taxon>
        <taxon>Lactobacillales</taxon>
        <taxon>Streptococcaceae</taxon>
        <taxon>Streptococcus</taxon>
    </lineage>
</organism>
<sequence>MLLLLHRYLSFFGHLLLEVFFQQQFKTQLMDMNQIHQQSWLGQDLL</sequence>
<protein>
    <submittedName>
        <fullName evidence="1">Uncharacterized protein</fullName>
    </submittedName>
</protein>
<proteinExistence type="predicted"/>
<gene>
    <name evidence="1" type="ORF">HMPREF9383_1750</name>
</gene>
<comment type="caution">
    <text evidence="1">The sequence shown here is derived from an EMBL/GenBank/DDBJ whole genome shotgun (WGS) entry which is preliminary data.</text>
</comment>
<evidence type="ECO:0000313" key="1">
    <source>
        <dbReference type="EMBL" id="EGD35974.1"/>
    </source>
</evidence>
<dbReference type="AlphaFoldDB" id="F0INP9"/>
<evidence type="ECO:0000313" key="2">
    <source>
        <dbReference type="Proteomes" id="UP000003530"/>
    </source>
</evidence>
<reference evidence="1 2" key="1">
    <citation type="submission" date="2011-02" db="EMBL/GenBank/DDBJ databases">
        <authorList>
            <person name="Muzny D."/>
            <person name="Qin X."/>
            <person name="Deng J."/>
            <person name="Jiang H."/>
            <person name="Liu Y."/>
            <person name="Qu J."/>
            <person name="Song X.-Z."/>
            <person name="Zhang L."/>
            <person name="Thornton R."/>
            <person name="Coyle M."/>
            <person name="Francisco L."/>
            <person name="Jackson L."/>
            <person name="Javaid M."/>
            <person name="Korchina V."/>
            <person name="Kovar C."/>
            <person name="Mata R."/>
            <person name="Mathew T."/>
            <person name="Ngo R."/>
            <person name="Nguyen L."/>
            <person name="Nguyen N."/>
            <person name="Okwuonu G."/>
            <person name="Ongeri F."/>
            <person name="Pham C."/>
            <person name="Simmons D."/>
            <person name="Wilczek-Boney K."/>
            <person name="Hale W."/>
            <person name="Jakkamsetti A."/>
            <person name="Pham P."/>
            <person name="Ruth R."/>
            <person name="San Lucas F."/>
            <person name="Warren J."/>
            <person name="Zhang J."/>
            <person name="Zhao Z."/>
            <person name="Zhou C."/>
            <person name="Zhu D."/>
            <person name="Lee S."/>
            <person name="Bess C."/>
            <person name="Blankenburg K."/>
            <person name="Forbes L."/>
            <person name="Fu Q."/>
            <person name="Gubbala S."/>
            <person name="Hirani K."/>
            <person name="Jayaseelan J.C."/>
            <person name="Lara F."/>
            <person name="Munidasa M."/>
            <person name="Palculict T."/>
            <person name="Patil S."/>
            <person name="Pu L.-L."/>
            <person name="Saada N."/>
            <person name="Tang L."/>
            <person name="Weissenberger G."/>
            <person name="Zhu Y."/>
            <person name="Hemphill L."/>
            <person name="Shang Y."/>
            <person name="Youmans B."/>
            <person name="Ayvaz T."/>
            <person name="Ross M."/>
            <person name="Santibanez J."/>
            <person name="Aqrawi P."/>
            <person name="Gross S."/>
            <person name="Joshi V."/>
            <person name="Fowler G."/>
            <person name="Nazareth L."/>
            <person name="Reid J."/>
            <person name="Worley K."/>
            <person name="Petrosino J."/>
            <person name="Highlander S."/>
            <person name="Gibbs R."/>
        </authorList>
    </citation>
    <scope>NUCLEOTIDE SEQUENCE [LARGE SCALE GENOMIC DNA]</scope>
    <source>
        <strain evidence="1 2">SK150</strain>
    </source>
</reference>
<dbReference type="PATRIC" id="fig|888811.3.peg.1716"/>
<dbReference type="EMBL" id="AEXY01000022">
    <property type="protein sequence ID" value="EGD35974.1"/>
    <property type="molecule type" value="Genomic_DNA"/>
</dbReference>
<name>F0INP9_STRSA</name>